<organism evidence="1 2">
    <name type="scientific">Pseudidiomarina gelatinasegens</name>
    <dbReference type="NCBI Taxonomy" id="2487740"/>
    <lineage>
        <taxon>Bacteria</taxon>
        <taxon>Pseudomonadati</taxon>
        <taxon>Pseudomonadota</taxon>
        <taxon>Gammaproteobacteria</taxon>
        <taxon>Alteromonadales</taxon>
        <taxon>Idiomarinaceae</taxon>
        <taxon>Pseudidiomarina</taxon>
    </lineage>
</organism>
<evidence type="ECO:0000313" key="1">
    <source>
        <dbReference type="EMBL" id="RWU09593.1"/>
    </source>
</evidence>
<evidence type="ECO:0008006" key="3">
    <source>
        <dbReference type="Google" id="ProtNLM"/>
    </source>
</evidence>
<proteinExistence type="predicted"/>
<sequence length="273" mass="30773">MSSITPLLDTLVHQVAKQRSTVELLPRHTLPVAPIQAAASTTEFSQAGQQVARLISLIQSFQQQIPQQQLNQGAGGLIKPDTPLFQTAQKLDVLTLMGRLQTLVKDSGVFYEALLARWAADKIPFLQVRQQPQNLGQFQASAPQIQKILSQQLEVLNSGMLRMETELWPQAHLQWLVQPDVNPLVQRWRDQQRKQQGESPEPPAWTSELKLSLPNVGEIRAQMRFEQKRLTMQLQCAEQLVPSLQQATSRLIARLRVGAGVEIDEIPVRRLPQ</sequence>
<keyword evidence="2" id="KW-1185">Reference proteome</keyword>
<accession>A0A443YZG9</accession>
<protein>
    <recommendedName>
        <fullName evidence="3">Flagellar hook-length control protein FliK</fullName>
    </recommendedName>
</protein>
<comment type="caution">
    <text evidence="1">The sequence shown here is derived from an EMBL/GenBank/DDBJ whole genome shotgun (WGS) entry which is preliminary data.</text>
</comment>
<reference evidence="1 2" key="1">
    <citation type="submission" date="2018-12" db="EMBL/GenBank/DDBJ databases">
        <authorList>
            <person name="Li A."/>
            <person name="Zhang M."/>
            <person name="Zhu H."/>
        </authorList>
    </citation>
    <scope>NUCLEOTIDE SEQUENCE [LARGE SCALE GENOMIC DNA]</scope>
    <source>
        <strain evidence="1 2">R04H25</strain>
    </source>
</reference>
<dbReference type="Proteomes" id="UP000288789">
    <property type="component" value="Unassembled WGS sequence"/>
</dbReference>
<gene>
    <name evidence="1" type="ORF">EGC76_08175</name>
</gene>
<dbReference type="EMBL" id="RSFE01000005">
    <property type="protein sequence ID" value="RWU09593.1"/>
    <property type="molecule type" value="Genomic_DNA"/>
</dbReference>
<dbReference type="RefSeq" id="WP_128352498.1">
    <property type="nucleotide sequence ID" value="NZ_RSFE01000005.1"/>
</dbReference>
<dbReference type="AlphaFoldDB" id="A0A443YZG9"/>
<evidence type="ECO:0000313" key="2">
    <source>
        <dbReference type="Proteomes" id="UP000288789"/>
    </source>
</evidence>
<name>A0A443YZG9_9GAMM</name>
<dbReference type="OrthoDB" id="5296742at2"/>